<name>A0A2W7QY81_9BACT</name>
<dbReference type="AlphaFoldDB" id="A0A2W7QY81"/>
<comment type="caution">
    <text evidence="1">The sequence shown here is derived from an EMBL/GenBank/DDBJ whole genome shotgun (WGS) entry which is preliminary data.</text>
</comment>
<dbReference type="RefSeq" id="WP_111319929.1">
    <property type="nucleotide sequence ID" value="NZ_QKZT01000010.1"/>
</dbReference>
<organism evidence="1 2">
    <name type="scientific">Algoriphagus chordae</name>
    <dbReference type="NCBI Taxonomy" id="237019"/>
    <lineage>
        <taxon>Bacteria</taxon>
        <taxon>Pseudomonadati</taxon>
        <taxon>Bacteroidota</taxon>
        <taxon>Cytophagia</taxon>
        <taxon>Cytophagales</taxon>
        <taxon>Cyclobacteriaceae</taxon>
        <taxon>Algoriphagus</taxon>
    </lineage>
</organism>
<dbReference type="OrthoDB" id="832190at2"/>
<dbReference type="Proteomes" id="UP000248882">
    <property type="component" value="Unassembled WGS sequence"/>
</dbReference>
<accession>A0A2W7QY81</accession>
<evidence type="ECO:0008006" key="3">
    <source>
        <dbReference type="Google" id="ProtNLM"/>
    </source>
</evidence>
<reference evidence="1 2" key="1">
    <citation type="submission" date="2018-06" db="EMBL/GenBank/DDBJ databases">
        <title>Genomic Encyclopedia of Archaeal and Bacterial Type Strains, Phase II (KMG-II): from individual species to whole genera.</title>
        <authorList>
            <person name="Goeker M."/>
        </authorList>
    </citation>
    <scope>NUCLEOTIDE SEQUENCE [LARGE SCALE GENOMIC DNA]</scope>
    <source>
        <strain evidence="1 2">DSM 19830</strain>
    </source>
</reference>
<protein>
    <recommendedName>
        <fullName evidence="3">Heparinase II/III-like protein</fullName>
    </recommendedName>
</protein>
<evidence type="ECO:0000313" key="1">
    <source>
        <dbReference type="EMBL" id="PZX51000.1"/>
    </source>
</evidence>
<gene>
    <name evidence="1" type="ORF">LV85_02543</name>
</gene>
<evidence type="ECO:0000313" key="2">
    <source>
        <dbReference type="Proteomes" id="UP000248882"/>
    </source>
</evidence>
<keyword evidence="2" id="KW-1185">Reference proteome</keyword>
<sequence length="554" mass="62720">MQKKKIKRYLLITPVGILLLLILFNNKQLKSQVFGPINYRDVEMSPGNIAIPYERTLVWKKESAFADSIYRSIAKMPITDDVLFGKGNTTRILLARLMLRENISEVNEILQKMTVWGNCGSSWFMNPKGDYDFSLTILTTILWKFGDEPAILYPETKQHLLETLLSEDGGKFSYTAPRTLGLVMETENHMLMTEGSRYLKNRWISLHGNSDNYYDNVQTGMEEKLLFLMEEMKTNGLVEFNSIPYLAYTITALLNLEAFASKEVSQTARDVLDYINWSYALSSLNLKHFPPMRRRYEKAGIQELTTDYHSAFIKSWLSYSDIENYDKNVGVAGIHAMMGASMPYRPSDRFVKMLFDKQGGYLVRQGHGPKSSPEISSAGKHFLISSGGVNRGKFSEIVTRPICLFLKDSADHLSETIHISGPGDDFMEWNNTGVYKNFACAAGPVSIPKNMQAIVENGNWSLYTGANHVSIVVYSSDSLGIIAVFEDVEPTAIFEKVLKENPESALLKNQFQFPDGALLKYDASAKKDQWVMISEDGQKLNRDFDSWPLIEGDL</sequence>
<dbReference type="EMBL" id="QKZT01000010">
    <property type="protein sequence ID" value="PZX51000.1"/>
    <property type="molecule type" value="Genomic_DNA"/>
</dbReference>
<proteinExistence type="predicted"/>